<dbReference type="PROSITE" id="PS51118">
    <property type="entry name" value="HTH_HXLR"/>
    <property type="match status" value="1"/>
</dbReference>
<dbReference type="Pfam" id="PF01638">
    <property type="entry name" value="HxlR"/>
    <property type="match status" value="1"/>
</dbReference>
<dbReference type="PANTHER" id="PTHR33204:SF39">
    <property type="entry name" value="TRANSCRIPTIONAL REGULATORY PROTEIN"/>
    <property type="match status" value="1"/>
</dbReference>
<evidence type="ECO:0000313" key="7">
    <source>
        <dbReference type="Proteomes" id="UP000050297"/>
    </source>
</evidence>
<proteinExistence type="predicted"/>
<dbReference type="EMBL" id="LJPM01000658">
    <property type="protein sequence ID" value="KPW06546.1"/>
    <property type="molecule type" value="Genomic_DNA"/>
</dbReference>
<dbReference type="PATRIC" id="fig|199198.5.peg.4923"/>
<dbReference type="PANTHER" id="PTHR33204">
    <property type="entry name" value="TRANSCRIPTIONAL REGULATOR, MARR FAMILY"/>
    <property type="match status" value="1"/>
</dbReference>
<feature type="region of interest" description="Disordered" evidence="4">
    <location>
        <begin position="58"/>
        <end position="78"/>
    </location>
</feature>
<evidence type="ECO:0000259" key="5">
    <source>
        <dbReference type="PROSITE" id="PS51118"/>
    </source>
</evidence>
<dbReference type="InterPro" id="IPR002577">
    <property type="entry name" value="HTH_HxlR"/>
</dbReference>
<reference evidence="6 7" key="1">
    <citation type="submission" date="2015-09" db="EMBL/GenBank/DDBJ databases">
        <title>Genome announcement of multiple Pseudomonas syringae strains.</title>
        <authorList>
            <person name="Thakur S."/>
            <person name="Wang P.W."/>
            <person name="Gong Y."/>
            <person name="Weir B.S."/>
            <person name="Guttman D.S."/>
        </authorList>
    </citation>
    <scope>NUCLEOTIDE SEQUENCE [LARGE SCALE GENOMIC DNA]</scope>
    <source>
        <strain evidence="6 7">ICMP2802</strain>
    </source>
</reference>
<feature type="domain" description="HTH hxlR-type" evidence="5">
    <location>
        <begin position="1"/>
        <end position="56"/>
    </location>
</feature>
<name>A0A0P9KS38_PSESX</name>
<sequence length="78" mass="8689">MTLTLRGLERDGLVSRTVFATVPPRVDYDLTELGHSLKPQLEMLSAWASNNRQAIEQARAKFDQQSSPATSAEDTLRT</sequence>
<gene>
    <name evidence="6" type="ORF">ALO91_03444</name>
</gene>
<dbReference type="InterPro" id="IPR036388">
    <property type="entry name" value="WH-like_DNA-bd_sf"/>
</dbReference>
<dbReference type="SUPFAM" id="SSF46785">
    <property type="entry name" value="Winged helix' DNA-binding domain"/>
    <property type="match status" value="1"/>
</dbReference>
<dbReference type="AlphaFoldDB" id="A0A0P9KS38"/>
<keyword evidence="3" id="KW-0804">Transcription</keyword>
<comment type="caution">
    <text evidence="6">The sequence shown here is derived from an EMBL/GenBank/DDBJ whole genome shotgun (WGS) entry which is preliminary data.</text>
</comment>
<dbReference type="Gene3D" id="1.10.10.10">
    <property type="entry name" value="Winged helix-like DNA-binding domain superfamily/Winged helix DNA-binding domain"/>
    <property type="match status" value="1"/>
</dbReference>
<dbReference type="Proteomes" id="UP000050297">
    <property type="component" value="Unassembled WGS sequence"/>
</dbReference>
<keyword evidence="2" id="KW-0238">DNA-binding</keyword>
<evidence type="ECO:0000256" key="4">
    <source>
        <dbReference type="SAM" id="MobiDB-lite"/>
    </source>
</evidence>
<evidence type="ECO:0000256" key="2">
    <source>
        <dbReference type="ARBA" id="ARBA00023125"/>
    </source>
</evidence>
<evidence type="ECO:0000256" key="1">
    <source>
        <dbReference type="ARBA" id="ARBA00023015"/>
    </source>
</evidence>
<accession>A0A0P9KS38</accession>
<evidence type="ECO:0000256" key="3">
    <source>
        <dbReference type="ARBA" id="ARBA00023163"/>
    </source>
</evidence>
<keyword evidence="1" id="KW-0805">Transcription regulation</keyword>
<evidence type="ECO:0000313" key="6">
    <source>
        <dbReference type="EMBL" id="KPW06546.1"/>
    </source>
</evidence>
<organism evidence="6 7">
    <name type="scientific">Pseudomonas syringae pv. aceris</name>
    <dbReference type="NCBI Taxonomy" id="199198"/>
    <lineage>
        <taxon>Bacteria</taxon>
        <taxon>Pseudomonadati</taxon>
        <taxon>Pseudomonadota</taxon>
        <taxon>Gammaproteobacteria</taxon>
        <taxon>Pseudomonadales</taxon>
        <taxon>Pseudomonadaceae</taxon>
        <taxon>Pseudomonas</taxon>
        <taxon>Pseudomonas syringae</taxon>
    </lineage>
</organism>
<feature type="compositionally biased region" description="Polar residues" evidence="4">
    <location>
        <begin position="63"/>
        <end position="78"/>
    </location>
</feature>
<protein>
    <submittedName>
        <fullName evidence="6">Putative transcriptional regulator</fullName>
    </submittedName>
</protein>
<dbReference type="InterPro" id="IPR036390">
    <property type="entry name" value="WH_DNA-bd_sf"/>
</dbReference>
<dbReference type="GO" id="GO:0003677">
    <property type="term" value="F:DNA binding"/>
    <property type="evidence" value="ECO:0007669"/>
    <property type="project" value="UniProtKB-KW"/>
</dbReference>